<keyword evidence="1" id="KW-0812">Transmembrane</keyword>
<evidence type="ECO:0000313" key="2">
    <source>
        <dbReference type="EMBL" id="HBU96556.1"/>
    </source>
</evidence>
<protein>
    <submittedName>
        <fullName evidence="2">Uncharacterized protein</fullName>
    </submittedName>
</protein>
<evidence type="ECO:0000313" key="3">
    <source>
        <dbReference type="EMBL" id="HCW65878.1"/>
    </source>
</evidence>
<dbReference type="EMBL" id="DOOG01000015">
    <property type="protein sequence ID" value="HBU96556.1"/>
    <property type="molecule type" value="Genomic_DNA"/>
</dbReference>
<keyword evidence="1" id="KW-1133">Transmembrane helix</keyword>
<dbReference type="AlphaFoldDB" id="A0A358HMZ0"/>
<gene>
    <name evidence="2" type="ORF">DEF21_01455</name>
    <name evidence="3" type="ORF">DHR80_01440</name>
</gene>
<dbReference type="EMBL" id="DPOP01000016">
    <property type="protein sequence ID" value="HCW65878.1"/>
    <property type="molecule type" value="Genomic_DNA"/>
</dbReference>
<name>A0A358HMZ0_9PROT</name>
<proteinExistence type="predicted"/>
<feature type="transmembrane region" description="Helical" evidence="1">
    <location>
        <begin position="7"/>
        <end position="27"/>
    </location>
</feature>
<dbReference type="Proteomes" id="UP000264753">
    <property type="component" value="Unassembled WGS sequence"/>
</dbReference>
<sequence length="81" mass="8970">MPSRRGAFLLIWRAFVGGIGGMFYPFWHGHCCLLCILRGLKLFVEGRSVTNGQSISGARRLRTVVFRSGVVGPNDIFGWGI</sequence>
<accession>A0A358HMZ0</accession>
<evidence type="ECO:0000256" key="1">
    <source>
        <dbReference type="SAM" id="Phobius"/>
    </source>
</evidence>
<evidence type="ECO:0000313" key="4">
    <source>
        <dbReference type="Proteomes" id="UP000264179"/>
    </source>
</evidence>
<dbReference type="Proteomes" id="UP000264179">
    <property type="component" value="Unassembled WGS sequence"/>
</dbReference>
<keyword evidence="1" id="KW-0472">Membrane</keyword>
<evidence type="ECO:0000313" key="5">
    <source>
        <dbReference type="Proteomes" id="UP000264753"/>
    </source>
</evidence>
<organism evidence="2 5">
    <name type="scientific">Thalassospira lucentensis</name>
    <dbReference type="NCBI Taxonomy" id="168935"/>
    <lineage>
        <taxon>Bacteria</taxon>
        <taxon>Pseudomonadati</taxon>
        <taxon>Pseudomonadota</taxon>
        <taxon>Alphaproteobacteria</taxon>
        <taxon>Rhodospirillales</taxon>
        <taxon>Thalassospiraceae</taxon>
        <taxon>Thalassospira</taxon>
    </lineage>
</organism>
<comment type="caution">
    <text evidence="2">The sequence shown here is derived from an EMBL/GenBank/DDBJ whole genome shotgun (WGS) entry which is preliminary data.</text>
</comment>
<reference evidence="4 5" key="1">
    <citation type="journal article" date="2018" name="Nat. Biotechnol.">
        <title>A standardized bacterial taxonomy based on genome phylogeny substantially revises the tree of life.</title>
        <authorList>
            <person name="Parks D.H."/>
            <person name="Chuvochina M."/>
            <person name="Waite D.W."/>
            <person name="Rinke C."/>
            <person name="Skarshewski A."/>
            <person name="Chaumeil P.A."/>
            <person name="Hugenholtz P."/>
        </authorList>
    </citation>
    <scope>NUCLEOTIDE SEQUENCE [LARGE SCALE GENOMIC DNA]</scope>
    <source>
        <strain evidence="2">UBA8707</strain>
        <strain evidence="3">UBA9881</strain>
    </source>
</reference>